<evidence type="ECO:0000256" key="5">
    <source>
        <dbReference type="SAM" id="MobiDB-lite"/>
    </source>
</evidence>
<keyword evidence="3 6" id="KW-1133">Transmembrane helix</keyword>
<sequence>MPERKVRCRKRNHWDGDAVNKSEHSHSGFRELKAPIKLESRNSRNVIVPPCFGYWPKHACHPGGESTSDHATSRMRNFKPYLSQEGDLQTSSEEKNDASGKIVNSNSSGSHICSTVSSTCRDKNHPDFDQKSSHWITLCFSLNLDPQKRMVMRVRKDIPLRQGFIDQQKIRVSTGTADEAEMAHRNRHSNEADYHKREWTHFLHRMGRNPRDFKLLSKHRLSIQFSIEENVGSPGSVDGRWLVRNHTAQFSEQAKDHYTFECIFPVFIVSQISDANCVRFIYAFFQIPWTNLTVTDVHIVEPTQLYTCMANVHPYIDCSYAPKNEHSLPCFCRFHTVHKRGCDNLTVKSILFNFLTNSHLRAYGFVMETPVHQNVPVICFCALSAFVVGLSGIIPLFFIPLTTAKHLDPKGLKSLNRWLSYAAGSLLGEVFIHLLPEIWSSHTSTSFVFSSKNQNVTVSGTNLLSLKCLVAGLLFFFTVEKIFANDTGTNQVDGYLNLFANVIDNFTHGIAIGGSYLVSFRLGLVTTLCILIHEIPHEMGDFVILLRSGFTRWQAVKGQLTTASGCLFGAMLALALNNTPSGWSAEWILPFTSGGFLYIALVSLIPDLLKEGSARQRPNSRVTLIDRMFESSFPIAAVVDTANESDSIVAHRSNDEGLWADEPSLNNDFLARLSTNTNQSHCSTETNPNVNSRRSFPCYRFKPTWVEVSRELHDSTPIAQQIHDE</sequence>
<dbReference type="PANTHER" id="PTHR16950:SF16">
    <property type="entry name" value="ZINC TRANSPORTER ZIP13"/>
    <property type="match status" value="1"/>
</dbReference>
<dbReference type="Pfam" id="PF02535">
    <property type="entry name" value="Zip"/>
    <property type="match status" value="1"/>
</dbReference>
<dbReference type="Proteomes" id="UP000008909">
    <property type="component" value="Unassembled WGS sequence"/>
</dbReference>
<dbReference type="GO" id="GO:0016020">
    <property type="term" value="C:membrane"/>
    <property type="evidence" value="ECO:0007669"/>
    <property type="project" value="UniProtKB-SubCell"/>
</dbReference>
<dbReference type="PANTHER" id="PTHR16950">
    <property type="entry name" value="ZINC TRANSPORTER SLC39A7 HISTIDINE-RICH MEMBRANE PROTEIN KE4"/>
    <property type="match status" value="1"/>
</dbReference>
<gene>
    <name evidence="7" type="ORF">CLF_104895</name>
</gene>
<evidence type="ECO:0000256" key="3">
    <source>
        <dbReference type="ARBA" id="ARBA00022989"/>
    </source>
</evidence>
<feature type="transmembrane region" description="Helical" evidence="6">
    <location>
        <begin position="418"/>
        <end position="435"/>
    </location>
</feature>
<feature type="compositionally biased region" description="Polar residues" evidence="5">
    <location>
        <begin position="102"/>
        <end position="116"/>
    </location>
</feature>
<dbReference type="InterPro" id="IPR003689">
    <property type="entry name" value="ZIP"/>
</dbReference>
<reference key="2">
    <citation type="submission" date="2011-10" db="EMBL/GenBank/DDBJ databases">
        <title>The genome and transcriptome sequence of Clonorchis sinensis provide insights into the carcinogenic liver fluke.</title>
        <authorList>
            <person name="Wang X."/>
            <person name="Huang Y."/>
            <person name="Chen W."/>
            <person name="Liu H."/>
            <person name="Guo L."/>
            <person name="Chen Y."/>
            <person name="Luo F."/>
            <person name="Zhou W."/>
            <person name="Sun J."/>
            <person name="Mao Q."/>
            <person name="Liang P."/>
            <person name="Zhou C."/>
            <person name="Tian Y."/>
            <person name="Men J."/>
            <person name="Lv X."/>
            <person name="Huang L."/>
            <person name="Zhou J."/>
            <person name="Hu Y."/>
            <person name="Li R."/>
            <person name="Zhang F."/>
            <person name="Lei H."/>
            <person name="Li X."/>
            <person name="Hu X."/>
            <person name="Liang C."/>
            <person name="Xu J."/>
            <person name="Wu Z."/>
            <person name="Yu X."/>
        </authorList>
    </citation>
    <scope>NUCLEOTIDE SEQUENCE</scope>
    <source>
        <strain>Henan</strain>
    </source>
</reference>
<dbReference type="GO" id="GO:0006882">
    <property type="term" value="P:intracellular zinc ion homeostasis"/>
    <property type="evidence" value="ECO:0007669"/>
    <property type="project" value="TreeGrafter"/>
</dbReference>
<protein>
    <submittedName>
        <fullName evidence="7">Zinc transporter ZIP13</fullName>
    </submittedName>
</protein>
<organism evidence="7 8">
    <name type="scientific">Clonorchis sinensis</name>
    <name type="common">Chinese liver fluke</name>
    <dbReference type="NCBI Taxonomy" id="79923"/>
    <lineage>
        <taxon>Eukaryota</taxon>
        <taxon>Metazoa</taxon>
        <taxon>Spiralia</taxon>
        <taxon>Lophotrochozoa</taxon>
        <taxon>Platyhelminthes</taxon>
        <taxon>Trematoda</taxon>
        <taxon>Digenea</taxon>
        <taxon>Opisthorchiida</taxon>
        <taxon>Opisthorchiata</taxon>
        <taxon>Opisthorchiidae</taxon>
        <taxon>Clonorchis</taxon>
    </lineage>
</organism>
<feature type="transmembrane region" description="Helical" evidence="6">
    <location>
        <begin position="588"/>
        <end position="609"/>
    </location>
</feature>
<feature type="region of interest" description="Disordered" evidence="5">
    <location>
        <begin position="84"/>
        <end position="116"/>
    </location>
</feature>
<feature type="transmembrane region" description="Helical" evidence="6">
    <location>
        <begin position="516"/>
        <end position="535"/>
    </location>
</feature>
<keyword evidence="4 6" id="KW-0472">Membrane</keyword>
<evidence type="ECO:0000313" key="8">
    <source>
        <dbReference type="Proteomes" id="UP000008909"/>
    </source>
</evidence>
<evidence type="ECO:0000256" key="1">
    <source>
        <dbReference type="ARBA" id="ARBA00004141"/>
    </source>
</evidence>
<evidence type="ECO:0000256" key="4">
    <source>
        <dbReference type="ARBA" id="ARBA00023136"/>
    </source>
</evidence>
<name>G7YCJ0_CLOSI</name>
<evidence type="ECO:0000313" key="7">
    <source>
        <dbReference type="EMBL" id="GAA50674.1"/>
    </source>
</evidence>
<feature type="transmembrane region" description="Helical" evidence="6">
    <location>
        <begin position="556"/>
        <end position="576"/>
    </location>
</feature>
<feature type="transmembrane region" description="Helical" evidence="6">
    <location>
        <begin position="377"/>
        <end position="398"/>
    </location>
</feature>
<dbReference type="EMBL" id="DF143067">
    <property type="protein sequence ID" value="GAA50674.1"/>
    <property type="molecule type" value="Genomic_DNA"/>
</dbReference>
<proteinExistence type="predicted"/>
<comment type="subcellular location">
    <subcellularLocation>
        <location evidence="1">Membrane</location>
        <topology evidence="1">Multi-pass membrane protein</topology>
    </subcellularLocation>
</comment>
<dbReference type="GO" id="GO:0005385">
    <property type="term" value="F:zinc ion transmembrane transporter activity"/>
    <property type="evidence" value="ECO:0007669"/>
    <property type="project" value="TreeGrafter"/>
</dbReference>
<keyword evidence="8" id="KW-1185">Reference proteome</keyword>
<dbReference type="AlphaFoldDB" id="G7YCJ0"/>
<reference evidence="7" key="1">
    <citation type="journal article" date="2011" name="Genome Biol.">
        <title>The draft genome of the carcinogenic human liver fluke Clonorchis sinensis.</title>
        <authorList>
            <person name="Wang X."/>
            <person name="Chen W."/>
            <person name="Huang Y."/>
            <person name="Sun J."/>
            <person name="Men J."/>
            <person name="Liu H."/>
            <person name="Luo F."/>
            <person name="Guo L."/>
            <person name="Lv X."/>
            <person name="Deng C."/>
            <person name="Zhou C."/>
            <person name="Fan Y."/>
            <person name="Li X."/>
            <person name="Huang L."/>
            <person name="Hu Y."/>
            <person name="Liang C."/>
            <person name="Hu X."/>
            <person name="Xu J."/>
            <person name="Yu X."/>
        </authorList>
    </citation>
    <scope>NUCLEOTIDE SEQUENCE [LARGE SCALE GENOMIC DNA]</scope>
    <source>
        <strain evidence="7">Henan</strain>
    </source>
</reference>
<evidence type="ECO:0000256" key="2">
    <source>
        <dbReference type="ARBA" id="ARBA00022692"/>
    </source>
</evidence>
<feature type="transmembrane region" description="Helical" evidence="6">
    <location>
        <begin position="456"/>
        <end position="477"/>
    </location>
</feature>
<evidence type="ECO:0000256" key="6">
    <source>
        <dbReference type="SAM" id="Phobius"/>
    </source>
</evidence>
<accession>G7YCJ0</accession>
<keyword evidence="2 6" id="KW-0812">Transmembrane</keyword>